<name>A0A9W7E4A2_9STRA</name>
<comment type="similarity">
    <text evidence="1">Belongs to the glycosyl hydrolase 35 family.</text>
</comment>
<protein>
    <recommendedName>
        <fullName evidence="4">Glycoside hydrolase 35 catalytic domain-containing protein</fullName>
    </recommendedName>
</protein>
<dbReference type="Gene3D" id="3.20.20.80">
    <property type="entry name" value="Glycosidases"/>
    <property type="match status" value="1"/>
</dbReference>
<keyword evidence="3" id="KW-0732">Signal</keyword>
<evidence type="ECO:0000256" key="1">
    <source>
        <dbReference type="ARBA" id="ARBA00009809"/>
    </source>
</evidence>
<dbReference type="SUPFAM" id="SSF51445">
    <property type="entry name" value="(Trans)glycosidases"/>
    <property type="match status" value="1"/>
</dbReference>
<dbReference type="PRINTS" id="PR00742">
    <property type="entry name" value="GLHYDRLASE35"/>
</dbReference>
<dbReference type="Proteomes" id="UP001165082">
    <property type="component" value="Unassembled WGS sequence"/>
</dbReference>
<proteinExistence type="inferred from homology"/>
<dbReference type="AlphaFoldDB" id="A0A9W7E4A2"/>
<feature type="region of interest" description="Disordered" evidence="2">
    <location>
        <begin position="413"/>
        <end position="434"/>
    </location>
</feature>
<dbReference type="GO" id="GO:0005975">
    <property type="term" value="P:carbohydrate metabolic process"/>
    <property type="evidence" value="ECO:0007669"/>
    <property type="project" value="InterPro"/>
</dbReference>
<dbReference type="InterPro" id="IPR001944">
    <property type="entry name" value="Glycoside_Hdrlase_35"/>
</dbReference>
<dbReference type="PANTHER" id="PTHR23421">
    <property type="entry name" value="BETA-GALACTOSIDASE RELATED"/>
    <property type="match status" value="1"/>
</dbReference>
<dbReference type="Pfam" id="PF01301">
    <property type="entry name" value="Glyco_hydro_35"/>
    <property type="match status" value="1"/>
</dbReference>
<feature type="compositionally biased region" description="Gly residues" evidence="2">
    <location>
        <begin position="420"/>
        <end position="434"/>
    </location>
</feature>
<dbReference type="OrthoDB" id="1657402at2759"/>
<feature type="signal peptide" evidence="3">
    <location>
        <begin position="1"/>
        <end position="24"/>
    </location>
</feature>
<evidence type="ECO:0000256" key="2">
    <source>
        <dbReference type="SAM" id="MobiDB-lite"/>
    </source>
</evidence>
<evidence type="ECO:0000313" key="6">
    <source>
        <dbReference type="Proteomes" id="UP001165082"/>
    </source>
</evidence>
<organism evidence="5 6">
    <name type="scientific">Triparma retinervis</name>
    <dbReference type="NCBI Taxonomy" id="2557542"/>
    <lineage>
        <taxon>Eukaryota</taxon>
        <taxon>Sar</taxon>
        <taxon>Stramenopiles</taxon>
        <taxon>Ochrophyta</taxon>
        <taxon>Bolidophyceae</taxon>
        <taxon>Parmales</taxon>
        <taxon>Triparmaceae</taxon>
        <taxon>Triparma</taxon>
    </lineage>
</organism>
<feature type="domain" description="Glycoside hydrolase 35 catalytic" evidence="4">
    <location>
        <begin position="33"/>
        <end position="352"/>
    </location>
</feature>
<reference evidence="5" key="1">
    <citation type="submission" date="2022-07" db="EMBL/GenBank/DDBJ databases">
        <title>Genome analysis of Parmales, a sister group of diatoms, reveals the evolutionary specialization of diatoms from phago-mixotrophs to photoautotrophs.</title>
        <authorList>
            <person name="Ban H."/>
            <person name="Sato S."/>
            <person name="Yoshikawa S."/>
            <person name="Kazumasa Y."/>
            <person name="Nakamura Y."/>
            <person name="Ichinomiya M."/>
            <person name="Saitoh K."/>
            <person name="Sato N."/>
            <person name="Blanc-Mathieu R."/>
            <person name="Endo H."/>
            <person name="Kuwata A."/>
            <person name="Ogata H."/>
        </authorList>
    </citation>
    <scope>NUCLEOTIDE SEQUENCE</scope>
</reference>
<feature type="chain" id="PRO_5040967463" description="Glycoside hydrolase 35 catalytic domain-containing protein" evidence="3">
    <location>
        <begin position="25"/>
        <end position="434"/>
    </location>
</feature>
<evidence type="ECO:0000256" key="3">
    <source>
        <dbReference type="SAM" id="SignalP"/>
    </source>
</evidence>
<keyword evidence="6" id="KW-1185">Reference proteome</keyword>
<dbReference type="Gene3D" id="2.60.120.260">
    <property type="entry name" value="Galactose-binding domain-like"/>
    <property type="match status" value="1"/>
</dbReference>
<comment type="caution">
    <text evidence="5">The sequence shown here is derived from an EMBL/GenBank/DDBJ whole genome shotgun (WGS) entry which is preliminary data.</text>
</comment>
<sequence length="434" mass="46456">MALPALVLVLVLFLLLSISSPVSARNFTLSSTSFLLDGIATPIRSGSLHYSRVPPSEWEDRIDRMKSMGLNAVQLYVPWNFHEVDFEGKKIDFTSPSRDLRHFLDLVESRDMMVLLRPGPYICGEWDLGGFPARLLASPDAKLRTNDADYMAEVTQWYDVLLPVIEPHLIQNGGGIVMVQVENEYGSFGDVSTNPDDEAYMRALVDLTRKHLGPDVVLYTTDGGNYDSMKRGSLPGDIVLTLGDYGPGSDLSASLSGQAKMNPASSNPAMCTEYYTGWLTHYGEDLAETGTAAMIDTLSSMIAQDISFNLYMAHGGTSFGFWAGANGGGGEDYQPDITSYDYNSPISEDGRHNFGSDGSDKFLAISDLLSANFGPPGGDEPPAPLVAAHGPVALVSAAVLPVREEMLSLELSLEGDKQGAGEGGGGAAGSSGDD</sequence>
<accession>A0A9W7E4A2</accession>
<evidence type="ECO:0000259" key="4">
    <source>
        <dbReference type="Pfam" id="PF01301"/>
    </source>
</evidence>
<dbReference type="GO" id="GO:0004553">
    <property type="term" value="F:hydrolase activity, hydrolyzing O-glycosyl compounds"/>
    <property type="evidence" value="ECO:0007669"/>
    <property type="project" value="InterPro"/>
</dbReference>
<evidence type="ECO:0000313" key="5">
    <source>
        <dbReference type="EMBL" id="GMH64670.1"/>
    </source>
</evidence>
<dbReference type="EMBL" id="BRXZ01002547">
    <property type="protein sequence ID" value="GMH64670.1"/>
    <property type="molecule type" value="Genomic_DNA"/>
</dbReference>
<dbReference type="InterPro" id="IPR031330">
    <property type="entry name" value="Gly_Hdrlase_35_cat"/>
</dbReference>
<dbReference type="InterPro" id="IPR017853">
    <property type="entry name" value="GH"/>
</dbReference>
<gene>
    <name evidence="5" type="ORF">TrRE_jg6728</name>
</gene>